<dbReference type="Gene3D" id="3.40.630.10">
    <property type="entry name" value="Zn peptidases"/>
    <property type="match status" value="1"/>
</dbReference>
<dbReference type="Gene3D" id="3.50.30.30">
    <property type="match status" value="1"/>
</dbReference>
<dbReference type="AlphaFoldDB" id="W0RDB7"/>
<dbReference type="Pfam" id="PF04389">
    <property type="entry name" value="Peptidase_M28"/>
    <property type="match status" value="1"/>
</dbReference>
<dbReference type="SUPFAM" id="SSF53187">
    <property type="entry name" value="Zn-dependent exopeptidases"/>
    <property type="match status" value="1"/>
</dbReference>
<sequence>MPNVHPVITGLASSLVLATLAACHVSVNVGNTTGDVPGMSAITESDLRRDLFAMASDSMRGREAGTPDELRAAAWVAERAREAGLRPAGDDGTYFQWWPMRRVRPSDESRVLLDGAPLVLWRDVSITAAVDTTLDLSLVWVGTAGADSLRRLDLRGKAVAAMIVPPARPPVSWISLRPWRYGGLAIRERAAALTAAGAAAVLLVADDSANDVFPTLAVQNRRGTFNVDTTGAARVPARAPVLWAPNAMRDRVARAGRLALTLRAESFVYPSANVVAVAPGRDNRLGGEYVLFSGHHDHDGVRNTIAGDSIWNGADDNATVSVAMLAIGRAFVKAPGRRAALFVWHGAEERGLLGSRWYAAHPTVPRERIVAVLNGDMIGRNAPDSAALLGVQPPHRNSAELAQIALDANARVTGFKLDTIWDRPTHPEGWYFRSDHLPYARAGIPSLMFSTLLHADYHTPRDEPSRIDVPKLARMTRWMYATGWAVAERGARPAVDPGFRLER</sequence>
<dbReference type="InterPro" id="IPR045175">
    <property type="entry name" value="M28_fam"/>
</dbReference>
<dbReference type="GO" id="GO:0006508">
    <property type="term" value="P:proteolysis"/>
    <property type="evidence" value="ECO:0007669"/>
    <property type="project" value="InterPro"/>
</dbReference>
<protein>
    <submittedName>
        <fullName evidence="3">Peptidase M28</fullName>
    </submittedName>
</protein>
<dbReference type="STRING" id="861299.J421_0768"/>
<evidence type="ECO:0000256" key="1">
    <source>
        <dbReference type="SAM" id="SignalP"/>
    </source>
</evidence>
<dbReference type="InterPro" id="IPR007484">
    <property type="entry name" value="Peptidase_M28"/>
</dbReference>
<dbReference type="KEGG" id="gba:J421_0768"/>
<evidence type="ECO:0000313" key="3">
    <source>
        <dbReference type="EMBL" id="AHG88305.1"/>
    </source>
</evidence>
<dbReference type="Proteomes" id="UP000019151">
    <property type="component" value="Chromosome"/>
</dbReference>
<dbReference type="HOGENOM" id="CLU_019932_2_0_0"/>
<dbReference type="GO" id="GO:0008235">
    <property type="term" value="F:metalloexopeptidase activity"/>
    <property type="evidence" value="ECO:0007669"/>
    <property type="project" value="InterPro"/>
</dbReference>
<accession>W0RDB7</accession>
<evidence type="ECO:0000313" key="4">
    <source>
        <dbReference type="Proteomes" id="UP000019151"/>
    </source>
</evidence>
<dbReference type="PANTHER" id="PTHR12147">
    <property type="entry name" value="METALLOPEPTIDASE M28 FAMILY MEMBER"/>
    <property type="match status" value="1"/>
</dbReference>
<dbReference type="OrthoDB" id="844214at2"/>
<feature type="signal peptide" evidence="1">
    <location>
        <begin position="1"/>
        <end position="21"/>
    </location>
</feature>
<name>W0RDB7_9BACT</name>
<dbReference type="eggNOG" id="COG2234">
    <property type="taxonomic scope" value="Bacteria"/>
</dbReference>
<gene>
    <name evidence="3" type="ORF">J421_0768</name>
</gene>
<organism evidence="3 4">
    <name type="scientific">Gemmatirosa kalamazoonensis</name>
    <dbReference type="NCBI Taxonomy" id="861299"/>
    <lineage>
        <taxon>Bacteria</taxon>
        <taxon>Pseudomonadati</taxon>
        <taxon>Gemmatimonadota</taxon>
        <taxon>Gemmatimonadia</taxon>
        <taxon>Gemmatimonadales</taxon>
        <taxon>Gemmatimonadaceae</taxon>
        <taxon>Gemmatirosa</taxon>
    </lineage>
</organism>
<keyword evidence="1" id="KW-0732">Signal</keyword>
<dbReference type="InParanoid" id="W0RDB7"/>
<dbReference type="RefSeq" id="WP_025409850.1">
    <property type="nucleotide sequence ID" value="NZ_CP007128.1"/>
</dbReference>
<dbReference type="EMBL" id="CP007128">
    <property type="protein sequence ID" value="AHG88305.1"/>
    <property type="molecule type" value="Genomic_DNA"/>
</dbReference>
<evidence type="ECO:0000259" key="2">
    <source>
        <dbReference type="Pfam" id="PF04389"/>
    </source>
</evidence>
<reference evidence="3 4" key="1">
    <citation type="journal article" date="2014" name="Genome Announc.">
        <title>Genome Sequence and Methylome of Soil Bacterium Gemmatirosa kalamazoonensis KBS708T, a Member of the Rarely Cultivated Gemmatimonadetes Phylum.</title>
        <authorList>
            <person name="Debruyn J.M."/>
            <person name="Radosevich M."/>
            <person name="Wommack K.E."/>
            <person name="Polson S.W."/>
            <person name="Hauser L.J."/>
            <person name="Fawaz M.N."/>
            <person name="Korlach J."/>
            <person name="Tsai Y.C."/>
        </authorList>
    </citation>
    <scope>NUCLEOTIDE SEQUENCE [LARGE SCALE GENOMIC DNA]</scope>
    <source>
        <strain evidence="3 4">KBS708</strain>
    </source>
</reference>
<dbReference type="PANTHER" id="PTHR12147:SF26">
    <property type="entry name" value="PEPTIDASE M28 DOMAIN-CONTAINING PROTEIN"/>
    <property type="match status" value="1"/>
</dbReference>
<dbReference type="FunCoup" id="W0RDB7">
    <property type="interactions" value="38"/>
</dbReference>
<keyword evidence="4" id="KW-1185">Reference proteome</keyword>
<proteinExistence type="predicted"/>
<dbReference type="PATRIC" id="fig|861299.3.peg.782"/>
<feature type="chain" id="PRO_5004794822" evidence="1">
    <location>
        <begin position="22"/>
        <end position="503"/>
    </location>
</feature>
<feature type="domain" description="Peptidase M28" evidence="2">
    <location>
        <begin position="273"/>
        <end position="480"/>
    </location>
</feature>